<dbReference type="InterPro" id="IPR007627">
    <property type="entry name" value="RNA_pol_sigma70_r2"/>
</dbReference>
<comment type="caution">
    <text evidence="7">The sequence shown here is derived from an EMBL/GenBank/DDBJ whole genome shotgun (WGS) entry which is preliminary data.</text>
</comment>
<dbReference type="GO" id="GO:0016987">
    <property type="term" value="F:sigma factor activity"/>
    <property type="evidence" value="ECO:0007669"/>
    <property type="project" value="UniProtKB-KW"/>
</dbReference>
<dbReference type="Gene3D" id="1.10.1740.10">
    <property type="match status" value="1"/>
</dbReference>
<dbReference type="NCBIfam" id="TIGR02937">
    <property type="entry name" value="sigma70-ECF"/>
    <property type="match status" value="1"/>
</dbReference>
<dbReference type="Gene3D" id="1.10.10.10">
    <property type="entry name" value="Winged helix-like DNA-binding domain superfamily/Winged helix DNA-binding domain"/>
    <property type="match status" value="1"/>
</dbReference>
<dbReference type="CDD" id="cd06171">
    <property type="entry name" value="Sigma70_r4"/>
    <property type="match status" value="1"/>
</dbReference>
<dbReference type="GO" id="GO:0006352">
    <property type="term" value="P:DNA-templated transcription initiation"/>
    <property type="evidence" value="ECO:0007669"/>
    <property type="project" value="InterPro"/>
</dbReference>
<dbReference type="Pfam" id="PF08281">
    <property type="entry name" value="Sigma70_r4_2"/>
    <property type="match status" value="1"/>
</dbReference>
<dbReference type="Pfam" id="PF04542">
    <property type="entry name" value="Sigma70_r2"/>
    <property type="match status" value="1"/>
</dbReference>
<dbReference type="GO" id="GO:0003677">
    <property type="term" value="F:DNA binding"/>
    <property type="evidence" value="ECO:0007669"/>
    <property type="project" value="InterPro"/>
</dbReference>
<proteinExistence type="inferred from homology"/>
<dbReference type="PANTHER" id="PTHR43133">
    <property type="entry name" value="RNA POLYMERASE ECF-TYPE SIGMA FACTO"/>
    <property type="match status" value="1"/>
</dbReference>
<dbReference type="InterPro" id="IPR039425">
    <property type="entry name" value="RNA_pol_sigma-70-like"/>
</dbReference>
<keyword evidence="2" id="KW-0805">Transcription regulation</keyword>
<dbReference type="InterPro" id="IPR013324">
    <property type="entry name" value="RNA_pol_sigma_r3/r4-like"/>
</dbReference>
<reference evidence="7 8" key="1">
    <citation type="submission" date="2020-08" db="EMBL/GenBank/DDBJ databases">
        <title>Genomic Encyclopedia of Type Strains, Phase IV (KMG-IV): sequencing the most valuable type-strain genomes for metagenomic binning, comparative biology and taxonomic classification.</title>
        <authorList>
            <person name="Goeker M."/>
        </authorList>
    </citation>
    <scope>NUCLEOTIDE SEQUENCE [LARGE SCALE GENOMIC DNA]</scope>
    <source>
        <strain evidence="7 8">DSM 11490</strain>
    </source>
</reference>
<keyword evidence="3" id="KW-0731">Sigma factor</keyword>
<evidence type="ECO:0000313" key="8">
    <source>
        <dbReference type="Proteomes" id="UP000543554"/>
    </source>
</evidence>
<accession>A0AA40S2P6</accession>
<sequence length="172" mass="19537">MPESILHRNHTTLDRLFRMHSSWLTGWLNRQRWTVHSSEDLASDVFCALLAIPNLDAVSQPRAMMTTIARRLIYDARRRDDLRRSYESELMALPEALEISAEERLILIQALQAVEAMLSTLSYKARTAFLRSQIQGTPYAEIADELGVSVSMVRKYVAQGLRAAYAAVDQQG</sequence>
<evidence type="ECO:0000256" key="3">
    <source>
        <dbReference type="ARBA" id="ARBA00023082"/>
    </source>
</evidence>
<dbReference type="InterPro" id="IPR013325">
    <property type="entry name" value="RNA_pol_sigma_r2"/>
</dbReference>
<feature type="domain" description="RNA polymerase sigma-70 region 2" evidence="5">
    <location>
        <begin position="16"/>
        <end position="81"/>
    </location>
</feature>
<dbReference type="InterPro" id="IPR013249">
    <property type="entry name" value="RNA_pol_sigma70_r4_t2"/>
</dbReference>
<keyword evidence="4" id="KW-0804">Transcription</keyword>
<evidence type="ECO:0000259" key="5">
    <source>
        <dbReference type="Pfam" id="PF04542"/>
    </source>
</evidence>
<dbReference type="AlphaFoldDB" id="A0AA40S2P6"/>
<protein>
    <submittedName>
        <fullName evidence="7">RNA polymerase sigma-70 factor (ECF subfamily)</fullName>
    </submittedName>
</protein>
<dbReference type="InterPro" id="IPR014284">
    <property type="entry name" value="RNA_pol_sigma-70_dom"/>
</dbReference>
<dbReference type="SUPFAM" id="SSF88946">
    <property type="entry name" value="Sigma2 domain of RNA polymerase sigma factors"/>
    <property type="match status" value="1"/>
</dbReference>
<dbReference type="SUPFAM" id="SSF88659">
    <property type="entry name" value="Sigma3 and sigma4 domains of RNA polymerase sigma factors"/>
    <property type="match status" value="1"/>
</dbReference>
<comment type="similarity">
    <text evidence="1">Belongs to the sigma-70 factor family. ECF subfamily.</text>
</comment>
<evidence type="ECO:0000256" key="1">
    <source>
        <dbReference type="ARBA" id="ARBA00010641"/>
    </source>
</evidence>
<evidence type="ECO:0000256" key="2">
    <source>
        <dbReference type="ARBA" id="ARBA00023015"/>
    </source>
</evidence>
<dbReference type="EMBL" id="JACJIB010000004">
    <property type="protein sequence ID" value="MBA8913448.1"/>
    <property type="molecule type" value="Genomic_DNA"/>
</dbReference>
<evidence type="ECO:0000313" key="7">
    <source>
        <dbReference type="EMBL" id="MBA8913448.1"/>
    </source>
</evidence>
<dbReference type="InterPro" id="IPR036388">
    <property type="entry name" value="WH-like_DNA-bd_sf"/>
</dbReference>
<keyword evidence="8" id="KW-1185">Reference proteome</keyword>
<dbReference type="Proteomes" id="UP000543554">
    <property type="component" value="Unassembled WGS sequence"/>
</dbReference>
<name>A0AA40S2P6_9HYPH</name>
<feature type="domain" description="RNA polymerase sigma factor 70 region 4 type 2" evidence="6">
    <location>
        <begin position="112"/>
        <end position="162"/>
    </location>
</feature>
<gene>
    <name evidence="7" type="ORF">HNR51_002531</name>
</gene>
<organism evidence="7 8">
    <name type="scientific">Methylorubrum thiocyanatum</name>
    <dbReference type="NCBI Taxonomy" id="47958"/>
    <lineage>
        <taxon>Bacteria</taxon>
        <taxon>Pseudomonadati</taxon>
        <taxon>Pseudomonadota</taxon>
        <taxon>Alphaproteobacteria</taxon>
        <taxon>Hyphomicrobiales</taxon>
        <taxon>Methylobacteriaceae</taxon>
        <taxon>Methylorubrum</taxon>
    </lineage>
</organism>
<dbReference type="RefSeq" id="WP_182555142.1">
    <property type="nucleotide sequence ID" value="NZ_BPRF01000008.1"/>
</dbReference>
<dbReference type="PANTHER" id="PTHR43133:SF63">
    <property type="entry name" value="RNA POLYMERASE SIGMA FACTOR FECI-RELATED"/>
    <property type="match status" value="1"/>
</dbReference>
<evidence type="ECO:0000256" key="4">
    <source>
        <dbReference type="ARBA" id="ARBA00023163"/>
    </source>
</evidence>
<evidence type="ECO:0000259" key="6">
    <source>
        <dbReference type="Pfam" id="PF08281"/>
    </source>
</evidence>